<proteinExistence type="predicted"/>
<evidence type="ECO:0000256" key="1">
    <source>
        <dbReference type="SAM" id="Phobius"/>
    </source>
</evidence>
<keyword evidence="3" id="KW-1185">Reference proteome</keyword>
<reference evidence="2" key="1">
    <citation type="submission" date="2020-11" db="EMBL/GenBank/DDBJ databases">
        <title>Nocardioides sp. nov., isolated from Soil of Cynanchum wilfordii Hemsley rhizosphere.</title>
        <authorList>
            <person name="Lee J.-S."/>
            <person name="Suh M.K."/>
            <person name="Kim J.-S."/>
        </authorList>
    </citation>
    <scope>NUCLEOTIDE SEQUENCE</scope>
    <source>
        <strain evidence="2">KCTC 19275</strain>
    </source>
</reference>
<evidence type="ECO:0000313" key="2">
    <source>
        <dbReference type="EMBL" id="MBF4766073.1"/>
    </source>
</evidence>
<accession>A0A930VJP7</accession>
<sequence>METPTPRTSAYLLVVGLALSLAGTFLAGDEASVGTWTGGALLLLGFVMVVTALVRWALRPRAVAVKPRAHVSV</sequence>
<dbReference type="RefSeq" id="WP_194709253.1">
    <property type="nucleotide sequence ID" value="NZ_JADKPN010000022.1"/>
</dbReference>
<gene>
    <name evidence="2" type="ORF">ISU07_23300</name>
</gene>
<keyword evidence="1" id="KW-0812">Transmembrane</keyword>
<evidence type="ECO:0000313" key="3">
    <source>
        <dbReference type="Proteomes" id="UP000640489"/>
    </source>
</evidence>
<organism evidence="2 3">
    <name type="scientific">Nocardioides islandensis</name>
    <dbReference type="NCBI Taxonomy" id="433663"/>
    <lineage>
        <taxon>Bacteria</taxon>
        <taxon>Bacillati</taxon>
        <taxon>Actinomycetota</taxon>
        <taxon>Actinomycetes</taxon>
        <taxon>Propionibacteriales</taxon>
        <taxon>Nocardioidaceae</taxon>
        <taxon>Nocardioides</taxon>
    </lineage>
</organism>
<keyword evidence="1" id="KW-1133">Transmembrane helix</keyword>
<dbReference type="Proteomes" id="UP000640489">
    <property type="component" value="Unassembled WGS sequence"/>
</dbReference>
<feature type="transmembrane region" description="Helical" evidence="1">
    <location>
        <begin position="37"/>
        <end position="58"/>
    </location>
</feature>
<dbReference type="AlphaFoldDB" id="A0A930VJP7"/>
<name>A0A930VJP7_9ACTN</name>
<dbReference type="EMBL" id="JADKPN010000022">
    <property type="protein sequence ID" value="MBF4766073.1"/>
    <property type="molecule type" value="Genomic_DNA"/>
</dbReference>
<keyword evidence="1" id="KW-0472">Membrane</keyword>
<comment type="caution">
    <text evidence="2">The sequence shown here is derived from an EMBL/GenBank/DDBJ whole genome shotgun (WGS) entry which is preliminary data.</text>
</comment>
<protein>
    <submittedName>
        <fullName evidence="2">Uncharacterized protein</fullName>
    </submittedName>
</protein>